<proteinExistence type="predicted"/>
<reference evidence="1 2" key="1">
    <citation type="submission" date="2018-11" db="EMBL/GenBank/DDBJ databases">
        <authorList>
            <consortium name="Pathogen Informatics"/>
        </authorList>
    </citation>
    <scope>NUCLEOTIDE SEQUENCE [LARGE SCALE GENOMIC DNA]</scope>
    <source>
        <strain evidence="1 2">Zambia</strain>
    </source>
</reference>
<dbReference type="Proteomes" id="UP000277204">
    <property type="component" value="Unassembled WGS sequence"/>
</dbReference>
<accession>A0A183N7U5</accession>
<evidence type="ECO:0000313" key="1">
    <source>
        <dbReference type="EMBL" id="VDP51006.1"/>
    </source>
</evidence>
<protein>
    <submittedName>
        <fullName evidence="1">Uncharacterized protein</fullName>
    </submittedName>
</protein>
<name>A0A183N7U5_9TREM</name>
<evidence type="ECO:0000313" key="2">
    <source>
        <dbReference type="Proteomes" id="UP000277204"/>
    </source>
</evidence>
<organism evidence="1 2">
    <name type="scientific">Schistosoma margrebowiei</name>
    <dbReference type="NCBI Taxonomy" id="48269"/>
    <lineage>
        <taxon>Eukaryota</taxon>
        <taxon>Metazoa</taxon>
        <taxon>Spiralia</taxon>
        <taxon>Lophotrochozoa</taxon>
        <taxon>Platyhelminthes</taxon>
        <taxon>Trematoda</taxon>
        <taxon>Digenea</taxon>
        <taxon>Strigeidida</taxon>
        <taxon>Schistosomatoidea</taxon>
        <taxon>Schistosomatidae</taxon>
        <taxon>Schistosoma</taxon>
    </lineage>
</organism>
<dbReference type="AlphaFoldDB" id="A0A183N7U5"/>
<dbReference type="EMBL" id="UZAI01020344">
    <property type="protein sequence ID" value="VDP51006.1"/>
    <property type="molecule type" value="Genomic_DNA"/>
</dbReference>
<gene>
    <name evidence="1" type="ORF">SMRZ_LOCUS24370</name>
</gene>
<sequence length="75" mass="8523">MVVGSSQQENFDLGFVLIGTCQQSVPVNLSRLMFLDNQIQNIKDHSSLDHTLLSNSLNTYILKFPPELIRTIYLI</sequence>
<keyword evidence="2" id="KW-1185">Reference proteome</keyword>